<feature type="transmembrane region" description="Helical" evidence="1">
    <location>
        <begin position="6"/>
        <end position="24"/>
    </location>
</feature>
<feature type="transmembrane region" description="Helical" evidence="1">
    <location>
        <begin position="76"/>
        <end position="103"/>
    </location>
</feature>
<protein>
    <submittedName>
        <fullName evidence="2">Uncharacterized protein</fullName>
    </submittedName>
</protein>
<evidence type="ECO:0000313" key="3">
    <source>
        <dbReference type="Proteomes" id="UP001469365"/>
    </source>
</evidence>
<evidence type="ECO:0000313" key="2">
    <source>
        <dbReference type="EMBL" id="MEK8129332.1"/>
    </source>
</evidence>
<dbReference type="Proteomes" id="UP001469365">
    <property type="component" value="Unassembled WGS sequence"/>
</dbReference>
<dbReference type="EMBL" id="JBBPCC010000009">
    <property type="protein sequence ID" value="MEK8129332.1"/>
    <property type="molecule type" value="Genomic_DNA"/>
</dbReference>
<reference evidence="2 3" key="1">
    <citation type="submission" date="2024-04" db="EMBL/GenBank/DDBJ databases">
        <title>draft genome sequnece of Paenibacillus filicis.</title>
        <authorList>
            <person name="Kim D.-U."/>
        </authorList>
    </citation>
    <scope>NUCLEOTIDE SEQUENCE [LARGE SCALE GENOMIC DNA]</scope>
    <source>
        <strain evidence="2 3">KACC14197</strain>
    </source>
</reference>
<accession>A0ABU9DKG5</accession>
<dbReference type="RefSeq" id="WP_341416430.1">
    <property type="nucleotide sequence ID" value="NZ_JBBPCC010000009.1"/>
</dbReference>
<feature type="transmembrane region" description="Helical" evidence="1">
    <location>
        <begin position="31"/>
        <end position="56"/>
    </location>
</feature>
<organism evidence="2 3">
    <name type="scientific">Paenibacillus filicis</name>
    <dbReference type="NCBI Taxonomy" id="669464"/>
    <lineage>
        <taxon>Bacteria</taxon>
        <taxon>Bacillati</taxon>
        <taxon>Bacillota</taxon>
        <taxon>Bacilli</taxon>
        <taxon>Bacillales</taxon>
        <taxon>Paenibacillaceae</taxon>
        <taxon>Paenibacillus</taxon>
    </lineage>
</organism>
<keyword evidence="1" id="KW-0812">Transmembrane</keyword>
<keyword evidence="3" id="KW-1185">Reference proteome</keyword>
<proteinExistence type="predicted"/>
<keyword evidence="1" id="KW-1133">Transmembrane helix</keyword>
<keyword evidence="1" id="KW-0472">Membrane</keyword>
<sequence>MNPTFAFLWLAAGITGAIFLQIFLSKKDNKWPGLVLPAISLLVSIMVVLGLSLYMTTASTDQSFKTILNAVQFPKVAALLQAIYIFILYNIPTAILLGIYYACRDKRNRTRELEKMSIQDLK</sequence>
<evidence type="ECO:0000256" key="1">
    <source>
        <dbReference type="SAM" id="Phobius"/>
    </source>
</evidence>
<gene>
    <name evidence="2" type="ORF">WMW72_15605</name>
</gene>
<comment type="caution">
    <text evidence="2">The sequence shown here is derived from an EMBL/GenBank/DDBJ whole genome shotgun (WGS) entry which is preliminary data.</text>
</comment>
<name>A0ABU9DKG5_9BACL</name>